<sequence>MALSPTVIWLLVGAILCLVELIVPTAFIAFVMGVSALVVAAASTVIPLGLQVVLWMVLSLALVLYSRRLVRQKATRKLDATEAETMTEILPGKIGRVRYEGNSWAARCEDHTLTIAPNQKVYVVSRKGTTLSVMPEHLLHH</sequence>
<dbReference type="InterPro" id="IPR052165">
    <property type="entry name" value="Membrane_assoc_protease"/>
</dbReference>
<evidence type="ECO:0000256" key="2">
    <source>
        <dbReference type="ARBA" id="ARBA00022692"/>
    </source>
</evidence>
<dbReference type="RefSeq" id="WP_106257837.1">
    <property type="nucleotide sequence ID" value="NZ_CAWNSW010000070.1"/>
</dbReference>
<dbReference type="PANTHER" id="PTHR33507">
    <property type="entry name" value="INNER MEMBRANE PROTEIN YBBJ"/>
    <property type="match status" value="1"/>
</dbReference>
<evidence type="ECO:0000313" key="8">
    <source>
        <dbReference type="Proteomes" id="UP000239576"/>
    </source>
</evidence>
<dbReference type="Pfam" id="PF01957">
    <property type="entry name" value="NfeD"/>
    <property type="match status" value="1"/>
</dbReference>
<keyword evidence="2 5" id="KW-0812">Transmembrane</keyword>
<feature type="transmembrane region" description="Helical" evidence="5">
    <location>
        <begin position="7"/>
        <end position="31"/>
    </location>
</feature>
<dbReference type="AlphaFoldDB" id="A0A2T1E215"/>
<reference evidence="7 8" key="2">
    <citation type="submission" date="2018-03" db="EMBL/GenBank/DDBJ databases">
        <title>The ancient ancestry and fast evolution of plastids.</title>
        <authorList>
            <person name="Moore K.R."/>
            <person name="Magnabosco C."/>
            <person name="Momper L."/>
            <person name="Gold D.A."/>
            <person name="Bosak T."/>
            <person name="Fournier G.P."/>
        </authorList>
    </citation>
    <scope>NUCLEOTIDE SEQUENCE [LARGE SCALE GENOMIC DNA]</scope>
    <source>
        <strain evidence="7 8">ULC18</strain>
    </source>
</reference>
<dbReference type="InterPro" id="IPR012340">
    <property type="entry name" value="NA-bd_OB-fold"/>
</dbReference>
<evidence type="ECO:0000259" key="6">
    <source>
        <dbReference type="Pfam" id="PF01957"/>
    </source>
</evidence>
<organism evidence="7 8">
    <name type="scientific">Stenomitos frigidus ULC18</name>
    <dbReference type="NCBI Taxonomy" id="2107698"/>
    <lineage>
        <taxon>Bacteria</taxon>
        <taxon>Bacillati</taxon>
        <taxon>Cyanobacteriota</taxon>
        <taxon>Cyanophyceae</taxon>
        <taxon>Leptolyngbyales</taxon>
        <taxon>Leptolyngbyaceae</taxon>
        <taxon>Stenomitos</taxon>
    </lineage>
</organism>
<name>A0A2T1E215_9CYAN</name>
<evidence type="ECO:0000256" key="4">
    <source>
        <dbReference type="ARBA" id="ARBA00023136"/>
    </source>
</evidence>
<feature type="domain" description="NfeD-like C-terminal" evidence="6">
    <location>
        <begin position="85"/>
        <end position="135"/>
    </location>
</feature>
<proteinExistence type="predicted"/>
<dbReference type="Gene3D" id="2.40.50.140">
    <property type="entry name" value="Nucleic acid-binding proteins"/>
    <property type="match status" value="1"/>
</dbReference>
<dbReference type="OrthoDB" id="425662at2"/>
<protein>
    <recommendedName>
        <fullName evidence="6">NfeD-like C-terminal domain-containing protein</fullName>
    </recommendedName>
</protein>
<accession>A0A2T1E215</accession>
<keyword evidence="4 5" id="KW-0472">Membrane</keyword>
<evidence type="ECO:0000256" key="3">
    <source>
        <dbReference type="ARBA" id="ARBA00022989"/>
    </source>
</evidence>
<evidence type="ECO:0000313" key="7">
    <source>
        <dbReference type="EMBL" id="PSB26750.1"/>
    </source>
</evidence>
<dbReference type="Proteomes" id="UP000239576">
    <property type="component" value="Unassembled WGS sequence"/>
</dbReference>
<dbReference type="InterPro" id="IPR002810">
    <property type="entry name" value="NfeD-like_C"/>
</dbReference>
<comment type="subcellular location">
    <subcellularLocation>
        <location evidence="1">Membrane</location>
        <topology evidence="1">Multi-pass membrane protein</topology>
    </subcellularLocation>
</comment>
<dbReference type="GO" id="GO:0005886">
    <property type="term" value="C:plasma membrane"/>
    <property type="evidence" value="ECO:0007669"/>
    <property type="project" value="TreeGrafter"/>
</dbReference>
<evidence type="ECO:0000256" key="1">
    <source>
        <dbReference type="ARBA" id="ARBA00004141"/>
    </source>
</evidence>
<keyword evidence="3 5" id="KW-1133">Transmembrane helix</keyword>
<reference evidence="8" key="1">
    <citation type="submission" date="2018-02" db="EMBL/GenBank/DDBJ databases">
        <authorList>
            <person name="Moore K."/>
            <person name="Momper L."/>
        </authorList>
    </citation>
    <scope>NUCLEOTIDE SEQUENCE [LARGE SCALE GENOMIC DNA]</scope>
    <source>
        <strain evidence="8">ULC18</strain>
    </source>
</reference>
<dbReference type="EMBL" id="PVWK01000100">
    <property type="protein sequence ID" value="PSB26750.1"/>
    <property type="molecule type" value="Genomic_DNA"/>
</dbReference>
<gene>
    <name evidence="7" type="ORF">C7B82_18905</name>
</gene>
<keyword evidence="8" id="KW-1185">Reference proteome</keyword>
<evidence type="ECO:0000256" key="5">
    <source>
        <dbReference type="SAM" id="Phobius"/>
    </source>
</evidence>
<comment type="caution">
    <text evidence="7">The sequence shown here is derived from an EMBL/GenBank/DDBJ whole genome shotgun (WGS) entry which is preliminary data.</text>
</comment>
<feature type="transmembrane region" description="Helical" evidence="5">
    <location>
        <begin position="37"/>
        <end position="65"/>
    </location>
</feature>
<dbReference type="PANTHER" id="PTHR33507:SF3">
    <property type="entry name" value="INNER MEMBRANE PROTEIN YBBJ"/>
    <property type="match status" value="1"/>
</dbReference>